<keyword evidence="1" id="KW-1133">Transmembrane helix</keyword>
<accession>A0A1I0GTP4</accession>
<keyword evidence="1" id="KW-0812">Transmembrane</keyword>
<keyword evidence="3" id="KW-1185">Reference proteome</keyword>
<dbReference type="AlphaFoldDB" id="A0A1I0GTP4"/>
<evidence type="ECO:0000313" key="2">
    <source>
        <dbReference type="EMBL" id="SET74517.1"/>
    </source>
</evidence>
<proteinExistence type="predicted"/>
<feature type="transmembrane region" description="Helical" evidence="1">
    <location>
        <begin position="15"/>
        <end position="35"/>
    </location>
</feature>
<evidence type="ECO:0000313" key="3">
    <source>
        <dbReference type="Proteomes" id="UP000199568"/>
    </source>
</evidence>
<feature type="transmembrane region" description="Helical" evidence="1">
    <location>
        <begin position="82"/>
        <end position="102"/>
    </location>
</feature>
<gene>
    <name evidence="2" type="ORF">SAMN05660297_03354</name>
</gene>
<reference evidence="2 3" key="1">
    <citation type="submission" date="2016-10" db="EMBL/GenBank/DDBJ databases">
        <authorList>
            <person name="de Groot N.N."/>
        </authorList>
    </citation>
    <scope>NUCLEOTIDE SEQUENCE [LARGE SCALE GENOMIC DNA]</scope>
    <source>
        <strain evidence="2 3">DSM 18979</strain>
    </source>
</reference>
<sequence>MDLFMDIIKGYSSSIIIYSIYLFIVNIAAFLLVGIDKRRAKREEWRIKEMTFIMMALLGAAAGVLLGMVFFHHKQSKKKFYFGVPILYIINKIASIIIYHHLLR</sequence>
<dbReference type="Proteomes" id="UP000199568">
    <property type="component" value="Unassembled WGS sequence"/>
</dbReference>
<dbReference type="STRING" id="426128.SAMN05660297_03354"/>
<dbReference type="RefSeq" id="WP_244272755.1">
    <property type="nucleotide sequence ID" value="NZ_FOHU01000026.1"/>
</dbReference>
<name>A0A1I0GTP4_9FIRM</name>
<feature type="transmembrane region" description="Helical" evidence="1">
    <location>
        <begin position="47"/>
        <end position="70"/>
    </location>
</feature>
<dbReference type="EMBL" id="FOHU01000026">
    <property type="protein sequence ID" value="SET74517.1"/>
    <property type="molecule type" value="Genomic_DNA"/>
</dbReference>
<dbReference type="InterPro" id="IPR010718">
    <property type="entry name" value="DUF1294"/>
</dbReference>
<evidence type="ECO:0000256" key="1">
    <source>
        <dbReference type="SAM" id="Phobius"/>
    </source>
</evidence>
<protein>
    <submittedName>
        <fullName evidence="2">Uncharacterized membrane protein YsdA, DUF1294 family</fullName>
    </submittedName>
</protein>
<organism evidence="2 3">
    <name type="scientific">Natronincola peptidivorans</name>
    <dbReference type="NCBI Taxonomy" id="426128"/>
    <lineage>
        <taxon>Bacteria</taxon>
        <taxon>Bacillati</taxon>
        <taxon>Bacillota</taxon>
        <taxon>Clostridia</taxon>
        <taxon>Peptostreptococcales</taxon>
        <taxon>Natronincolaceae</taxon>
        <taxon>Natronincola</taxon>
    </lineage>
</organism>
<dbReference type="Pfam" id="PF06961">
    <property type="entry name" value="DUF1294"/>
    <property type="match status" value="1"/>
</dbReference>
<keyword evidence="1" id="KW-0472">Membrane</keyword>